<evidence type="ECO:0000259" key="1">
    <source>
        <dbReference type="Pfam" id="PF12728"/>
    </source>
</evidence>
<organism evidence="2 3">
    <name type="scientific">Porphyromonas gingivalis</name>
    <name type="common">Bacteroides gingivalis</name>
    <dbReference type="NCBI Taxonomy" id="837"/>
    <lineage>
        <taxon>Bacteria</taxon>
        <taxon>Pseudomonadati</taxon>
        <taxon>Bacteroidota</taxon>
        <taxon>Bacteroidia</taxon>
        <taxon>Bacteroidales</taxon>
        <taxon>Porphyromonadaceae</taxon>
        <taxon>Porphyromonas</taxon>
    </lineage>
</organism>
<accession>A0AAE9XFJ2</accession>
<reference evidence="2" key="1">
    <citation type="submission" date="2023-01" db="EMBL/GenBank/DDBJ databases">
        <title>Phages are important unrecognized players in the ecology of the oral pathogen Porphyromonas gingivalis.</title>
        <authorList>
            <person name="Matrishin C.B."/>
            <person name="Kauffman K.M."/>
        </authorList>
    </citation>
    <scope>NUCLEOTIDE SEQUENCE</scope>
    <source>
        <strain evidence="2">HG1691old</strain>
    </source>
</reference>
<dbReference type="InterPro" id="IPR041657">
    <property type="entry name" value="HTH_17"/>
</dbReference>
<gene>
    <name evidence="2" type="ORF">NY149_02565</name>
</gene>
<dbReference type="InterPro" id="IPR009061">
    <property type="entry name" value="DNA-bd_dom_put_sf"/>
</dbReference>
<name>A0AAE9XFJ2_PORGN</name>
<dbReference type="GeneID" id="94549184"/>
<dbReference type="SUPFAM" id="SSF46955">
    <property type="entry name" value="Putative DNA-binding domain"/>
    <property type="match status" value="1"/>
</dbReference>
<sequence length="75" mass="9158">MYYNCFVSAKIFFCFELTKKIEEQIYYDAFDVARILRIHFKTALRWGRNGKLPSFKIGNRRYFPVEGILSYKKMW</sequence>
<dbReference type="Pfam" id="PF12728">
    <property type="entry name" value="HTH_17"/>
    <property type="match status" value="1"/>
</dbReference>
<dbReference type="Proteomes" id="UP001179540">
    <property type="component" value="Chromosome"/>
</dbReference>
<proteinExistence type="predicted"/>
<dbReference type="RefSeq" id="WP_005874658.1">
    <property type="nucleotide sequence ID" value="NZ_CP011995.1"/>
</dbReference>
<dbReference type="AlphaFoldDB" id="A0AAE9XFJ2"/>
<evidence type="ECO:0000313" key="2">
    <source>
        <dbReference type="EMBL" id="WCF99536.1"/>
    </source>
</evidence>
<feature type="domain" description="Helix-turn-helix" evidence="1">
    <location>
        <begin position="26"/>
        <end position="72"/>
    </location>
</feature>
<evidence type="ECO:0000313" key="3">
    <source>
        <dbReference type="Proteomes" id="UP001179540"/>
    </source>
</evidence>
<protein>
    <submittedName>
        <fullName evidence="2">Helix-turn-helix domain-containing protein</fullName>
    </submittedName>
</protein>
<dbReference type="EMBL" id="CP116613">
    <property type="protein sequence ID" value="WCF99536.1"/>
    <property type="molecule type" value="Genomic_DNA"/>
</dbReference>